<dbReference type="GO" id="GO:0008168">
    <property type="term" value="F:methyltransferase activity"/>
    <property type="evidence" value="ECO:0007669"/>
    <property type="project" value="InterPro"/>
</dbReference>
<dbReference type="GO" id="GO:0003676">
    <property type="term" value="F:nucleic acid binding"/>
    <property type="evidence" value="ECO:0007669"/>
    <property type="project" value="InterPro"/>
</dbReference>
<organism evidence="1 2">
    <name type="scientific">Mesobacillus selenatarsenatis (strain DSM 18680 / JCM 14380 / FERM P-15431 / SF-1)</name>
    <dbReference type="NCBI Taxonomy" id="1321606"/>
    <lineage>
        <taxon>Bacteria</taxon>
        <taxon>Bacillati</taxon>
        <taxon>Bacillota</taxon>
        <taxon>Bacilli</taxon>
        <taxon>Bacillales</taxon>
        <taxon>Bacillaceae</taxon>
        <taxon>Mesobacillus</taxon>
    </lineage>
</organism>
<dbReference type="GO" id="GO:0032259">
    <property type="term" value="P:methylation"/>
    <property type="evidence" value="ECO:0007669"/>
    <property type="project" value="InterPro"/>
</dbReference>
<dbReference type="EMBL" id="BASE01000008">
    <property type="protein sequence ID" value="GAM12229.1"/>
    <property type="molecule type" value="Genomic_DNA"/>
</dbReference>
<evidence type="ECO:0000313" key="1">
    <source>
        <dbReference type="EMBL" id="GAM12229.1"/>
    </source>
</evidence>
<dbReference type="Gene3D" id="3.40.1260.10">
    <property type="entry name" value="DsrEFH-like"/>
    <property type="match status" value="1"/>
</dbReference>
<dbReference type="PANTHER" id="PTHR34874">
    <property type="entry name" value="PROTEIN YCHN"/>
    <property type="match status" value="1"/>
</dbReference>
<dbReference type="InterPro" id="IPR003787">
    <property type="entry name" value="Sulphur_relay_DsrE/F-like"/>
</dbReference>
<dbReference type="Pfam" id="PF02635">
    <property type="entry name" value="DsrE"/>
    <property type="match status" value="1"/>
</dbReference>
<sequence length="116" mass="13015">MKFLFIVNDPPYGTERAYNALRQANAIAGKENTEVRVFLIADAAACAKKNQKTPNGYYNLEKMLTVAKRKGIDVGVCGSCMDARGMSEEELHESSHKSTMDELAEWSFWADKIITY</sequence>
<dbReference type="Proteomes" id="UP000031014">
    <property type="component" value="Unassembled WGS sequence"/>
</dbReference>
<comment type="caution">
    <text evidence="1">The sequence shown here is derived from an EMBL/GenBank/DDBJ whole genome shotgun (WGS) entry which is preliminary data.</text>
</comment>
<reference evidence="1 2" key="1">
    <citation type="submission" date="2013-06" db="EMBL/GenBank/DDBJ databases">
        <title>Whole genome shotgun sequence of Bacillus selenatarsenatis SF-1.</title>
        <authorList>
            <person name="Kuroda M."/>
            <person name="Sei K."/>
            <person name="Yamashita M."/>
            <person name="Ike M."/>
        </authorList>
    </citation>
    <scope>NUCLEOTIDE SEQUENCE [LARGE SCALE GENOMIC DNA]</scope>
    <source>
        <strain evidence="1 2">SF-1</strain>
    </source>
</reference>
<dbReference type="InterPro" id="IPR002052">
    <property type="entry name" value="DNA_methylase_N6_adenine_CS"/>
</dbReference>
<gene>
    <name evidence="1" type="ORF">SAMD00020551_0361</name>
</gene>
<dbReference type="RefSeq" id="WP_041964170.1">
    <property type="nucleotide sequence ID" value="NZ_BASE01000008.1"/>
</dbReference>
<dbReference type="AlphaFoldDB" id="A0A0A8WZ09"/>
<dbReference type="GO" id="GO:0005829">
    <property type="term" value="C:cytosol"/>
    <property type="evidence" value="ECO:0007669"/>
    <property type="project" value="TreeGrafter"/>
</dbReference>
<dbReference type="PROSITE" id="PS00092">
    <property type="entry name" value="N6_MTASE"/>
    <property type="match status" value="1"/>
</dbReference>
<dbReference type="OrthoDB" id="9801500at2"/>
<protein>
    <submittedName>
        <fullName evidence="1">Putative ACR protein</fullName>
    </submittedName>
</protein>
<proteinExistence type="predicted"/>
<accession>A0A0A8WZ09</accession>
<evidence type="ECO:0000313" key="2">
    <source>
        <dbReference type="Proteomes" id="UP000031014"/>
    </source>
</evidence>
<dbReference type="SUPFAM" id="SSF75169">
    <property type="entry name" value="DsrEFH-like"/>
    <property type="match status" value="1"/>
</dbReference>
<dbReference type="InterPro" id="IPR027396">
    <property type="entry name" value="DsrEFH-like"/>
</dbReference>
<dbReference type="STRING" id="1321606.SAMD00020551_0361"/>
<dbReference type="PANTHER" id="PTHR34874:SF1">
    <property type="entry name" value="PROTEIN YCHN"/>
    <property type="match status" value="1"/>
</dbReference>
<keyword evidence="2" id="KW-1185">Reference proteome</keyword>
<name>A0A0A8WZ09_MESS1</name>